<keyword evidence="4 7" id="KW-1133">Transmembrane helix</keyword>
<evidence type="ECO:0000256" key="1">
    <source>
        <dbReference type="ARBA" id="ARBA00004141"/>
    </source>
</evidence>
<protein>
    <submittedName>
        <fullName evidence="9">Cation:proton antiporter</fullName>
    </submittedName>
</protein>
<evidence type="ECO:0000256" key="4">
    <source>
        <dbReference type="ARBA" id="ARBA00022989"/>
    </source>
</evidence>
<evidence type="ECO:0000256" key="5">
    <source>
        <dbReference type="ARBA" id="ARBA00023065"/>
    </source>
</evidence>
<dbReference type="KEGG" id="azm:DM194_01315"/>
<feature type="transmembrane region" description="Helical" evidence="7">
    <location>
        <begin position="141"/>
        <end position="163"/>
    </location>
</feature>
<sequence length="440" mass="45194">MGEISPALLFLIQALLLIAGPFLLWRLGGGRHIAPMVVIQILFGVALGPSLFGRLAPDLWGVLFAPAALAPLSGLALMAVVFFAFLTGLHLDPADFRGRGSAFATVALSSMIVPTLLGGALGWWLAGAYPEMTGTHATPGLFAAAFGICVGVTALPVLGAILREMGLLGDRVGRLALGYAAVNDALLWLLITGVLAWASAEGLAGGPVGGQAGGGGGWAVVQVGLLGFAYVGVTVLAVRPLLDRLLERVAPDGRMGDTAVVVTCVTLLSSAAVTELIGLHYILGAFVAGTAMPRRFAAAILDRLEHFSTLILLPFFFTLTGLKVNLTLDDPAQWTVFALATLATLAGKMAGTTLPARLTGESWPDALRLGTLMPCKGLMEVIVLTVLLEAGVLSGACFSAMVLMAVAVTALTQPMTRLAGWRRPAGAASAASAGGRHGGM</sequence>
<dbReference type="EMBL" id="CP029829">
    <property type="protein sequence ID" value="AWU93012.1"/>
    <property type="molecule type" value="Genomic_DNA"/>
</dbReference>
<feature type="transmembrane region" description="Helical" evidence="7">
    <location>
        <begin position="6"/>
        <end position="25"/>
    </location>
</feature>
<evidence type="ECO:0000259" key="8">
    <source>
        <dbReference type="Pfam" id="PF00999"/>
    </source>
</evidence>
<dbReference type="PANTHER" id="PTHR32468">
    <property type="entry name" value="CATION/H + ANTIPORTER"/>
    <property type="match status" value="1"/>
</dbReference>
<reference evidence="9 10" key="1">
    <citation type="journal article" date="2019" name="Int. J. Syst. Evol. Microbiol.">
        <title>Azospirillum ramasamyi sp. nov., a novel diazotrophic bacterium isolated from fermented bovine products.</title>
        <authorList>
            <person name="Anandham R."/>
            <person name="Heo J."/>
            <person name="Krishnamoorthy R."/>
            <person name="SenthilKumar M."/>
            <person name="Gopal N.O."/>
            <person name="Kim S.J."/>
            <person name="Kwon S.W."/>
        </authorList>
    </citation>
    <scope>NUCLEOTIDE SEQUENCE [LARGE SCALE GENOMIC DNA]</scope>
    <source>
        <strain evidence="9 10">M2T2B2</strain>
    </source>
</reference>
<dbReference type="AlphaFoldDB" id="A0A2U9S185"/>
<evidence type="ECO:0000313" key="10">
    <source>
        <dbReference type="Proteomes" id="UP000249605"/>
    </source>
</evidence>
<feature type="transmembrane region" description="Helical" evidence="7">
    <location>
        <begin position="68"/>
        <end position="91"/>
    </location>
</feature>
<dbReference type="Proteomes" id="UP000249605">
    <property type="component" value="Chromosome"/>
</dbReference>
<dbReference type="GO" id="GO:0016020">
    <property type="term" value="C:membrane"/>
    <property type="evidence" value="ECO:0007669"/>
    <property type="project" value="UniProtKB-SubCell"/>
</dbReference>
<feature type="domain" description="Cation/H+ exchanger transmembrane" evidence="8">
    <location>
        <begin position="24"/>
        <end position="415"/>
    </location>
</feature>
<dbReference type="OrthoDB" id="9793589at2"/>
<feature type="transmembrane region" description="Helical" evidence="7">
    <location>
        <begin position="303"/>
        <end position="322"/>
    </location>
</feature>
<proteinExistence type="predicted"/>
<name>A0A2U9S185_9PROT</name>
<dbReference type="GO" id="GO:1902600">
    <property type="term" value="P:proton transmembrane transport"/>
    <property type="evidence" value="ECO:0007669"/>
    <property type="project" value="InterPro"/>
</dbReference>
<keyword evidence="3 7" id="KW-0812">Transmembrane</keyword>
<keyword evidence="5" id="KW-0406">Ion transport</keyword>
<evidence type="ECO:0000313" key="9">
    <source>
        <dbReference type="EMBL" id="AWU93012.1"/>
    </source>
</evidence>
<dbReference type="PANTHER" id="PTHR32468:SF0">
    <property type="entry name" value="K(+)_H(+) ANTIPORTER 1"/>
    <property type="match status" value="1"/>
</dbReference>
<dbReference type="InterPro" id="IPR038770">
    <property type="entry name" value="Na+/solute_symporter_sf"/>
</dbReference>
<evidence type="ECO:0000256" key="7">
    <source>
        <dbReference type="SAM" id="Phobius"/>
    </source>
</evidence>
<organism evidence="9 10">
    <name type="scientific">Azospirillum ramasamyi</name>
    <dbReference type="NCBI Taxonomy" id="682998"/>
    <lineage>
        <taxon>Bacteria</taxon>
        <taxon>Pseudomonadati</taxon>
        <taxon>Pseudomonadota</taxon>
        <taxon>Alphaproteobacteria</taxon>
        <taxon>Rhodospirillales</taxon>
        <taxon>Azospirillaceae</taxon>
        <taxon>Azospirillum</taxon>
    </lineage>
</organism>
<feature type="transmembrane region" description="Helical" evidence="7">
    <location>
        <begin position="175"/>
        <end position="198"/>
    </location>
</feature>
<feature type="transmembrane region" description="Helical" evidence="7">
    <location>
        <begin position="103"/>
        <end position="126"/>
    </location>
</feature>
<dbReference type="InterPro" id="IPR050794">
    <property type="entry name" value="CPA2_transporter"/>
</dbReference>
<comment type="subcellular location">
    <subcellularLocation>
        <location evidence="1">Membrane</location>
        <topology evidence="1">Multi-pass membrane protein</topology>
    </subcellularLocation>
</comment>
<evidence type="ECO:0000256" key="2">
    <source>
        <dbReference type="ARBA" id="ARBA00022448"/>
    </source>
</evidence>
<evidence type="ECO:0000256" key="3">
    <source>
        <dbReference type="ARBA" id="ARBA00022692"/>
    </source>
</evidence>
<gene>
    <name evidence="9" type="ORF">DM194_01315</name>
</gene>
<feature type="transmembrane region" description="Helical" evidence="7">
    <location>
        <begin position="378"/>
        <end position="411"/>
    </location>
</feature>
<feature type="transmembrane region" description="Helical" evidence="7">
    <location>
        <begin position="259"/>
        <end position="283"/>
    </location>
</feature>
<feature type="transmembrane region" description="Helical" evidence="7">
    <location>
        <begin position="218"/>
        <end position="238"/>
    </location>
</feature>
<keyword evidence="6 7" id="KW-0472">Membrane</keyword>
<dbReference type="InterPro" id="IPR006153">
    <property type="entry name" value="Cation/H_exchanger_TM"/>
</dbReference>
<accession>A0A2U9S185</accession>
<feature type="transmembrane region" description="Helical" evidence="7">
    <location>
        <begin position="334"/>
        <end position="358"/>
    </location>
</feature>
<evidence type="ECO:0000256" key="6">
    <source>
        <dbReference type="ARBA" id="ARBA00023136"/>
    </source>
</evidence>
<dbReference type="GO" id="GO:0015297">
    <property type="term" value="F:antiporter activity"/>
    <property type="evidence" value="ECO:0007669"/>
    <property type="project" value="InterPro"/>
</dbReference>
<dbReference type="Gene3D" id="1.20.1530.20">
    <property type="match status" value="1"/>
</dbReference>
<dbReference type="Pfam" id="PF00999">
    <property type="entry name" value="Na_H_Exchanger"/>
    <property type="match status" value="1"/>
</dbReference>
<dbReference type="RefSeq" id="WP_111065583.1">
    <property type="nucleotide sequence ID" value="NZ_CP029829.1"/>
</dbReference>
<keyword evidence="2" id="KW-0813">Transport</keyword>
<feature type="transmembrane region" description="Helical" evidence="7">
    <location>
        <begin position="37"/>
        <end position="56"/>
    </location>
</feature>
<keyword evidence="10" id="KW-1185">Reference proteome</keyword>